<gene>
    <name evidence="2" type="ORF">SAMN05444169_3712</name>
</gene>
<feature type="region of interest" description="Disordered" evidence="1">
    <location>
        <begin position="136"/>
        <end position="161"/>
    </location>
</feature>
<dbReference type="EMBL" id="LT670818">
    <property type="protein sequence ID" value="SHG69703.1"/>
    <property type="molecule type" value="Genomic_DNA"/>
</dbReference>
<organism evidence="2 3">
    <name type="scientific">Bradyrhizobium erythrophlei</name>
    <dbReference type="NCBI Taxonomy" id="1437360"/>
    <lineage>
        <taxon>Bacteria</taxon>
        <taxon>Pseudomonadati</taxon>
        <taxon>Pseudomonadota</taxon>
        <taxon>Alphaproteobacteria</taxon>
        <taxon>Hyphomicrobiales</taxon>
        <taxon>Nitrobacteraceae</taxon>
        <taxon>Bradyrhizobium</taxon>
    </lineage>
</organism>
<feature type="compositionally biased region" description="Acidic residues" evidence="1">
    <location>
        <begin position="152"/>
        <end position="161"/>
    </location>
</feature>
<dbReference type="RefSeq" id="WP_079567212.1">
    <property type="nucleotide sequence ID" value="NZ_LT670818.1"/>
</dbReference>
<feature type="region of interest" description="Disordered" evidence="1">
    <location>
        <begin position="1"/>
        <end position="21"/>
    </location>
</feature>
<evidence type="ECO:0000313" key="3">
    <source>
        <dbReference type="Proteomes" id="UP000190675"/>
    </source>
</evidence>
<accession>A0A1M5LZ75</accession>
<evidence type="ECO:0000313" key="2">
    <source>
        <dbReference type="EMBL" id="SHG69703.1"/>
    </source>
</evidence>
<name>A0A1M5LZ75_9BRAD</name>
<reference evidence="2 3" key="1">
    <citation type="submission" date="2016-11" db="EMBL/GenBank/DDBJ databases">
        <authorList>
            <person name="Jaros S."/>
            <person name="Januszkiewicz K."/>
            <person name="Wedrychowicz H."/>
        </authorList>
    </citation>
    <scope>NUCLEOTIDE SEQUENCE [LARGE SCALE GENOMIC DNA]</scope>
    <source>
        <strain evidence="2 3">GAS242</strain>
    </source>
</reference>
<evidence type="ECO:0000256" key="1">
    <source>
        <dbReference type="SAM" id="MobiDB-lite"/>
    </source>
</evidence>
<dbReference type="Proteomes" id="UP000190675">
    <property type="component" value="Chromosome I"/>
</dbReference>
<sequence length="383" mass="42197">MDDEFLNAIDKTADPSFNAGDIDVPPKIAIRRSGSSRVGFLRPGEREKCLLDGDDHPYPIENEPAPKYLGPPSGRAGTDDEKRGAYHLYAEYIAGRLGKNEEENGRLWNTALWIDKHFRVTTTPAEALPPLNIYVGDKKSQSTEGTGAPTGPDDEAPDEAGNEGFGFKNFNICATDESGNATVTDVDGITHRLEIKGDNYRIGRLIDDLREIDQLAKIDVNDLRREGPPLLPQVDFPDLDQRAESGKIIRMLMFGMRSLWHPVIRAIASHEDMKSFGQGKGKDVAAAVGRQRIIEGLRLAESIRKGLGRQDRAFSVWQSQIRARQIRVDRPGFSVDDIIKGTLGVLAGNAYQNQTAGLVIKLADKPLPANDNHRFDTFASKAA</sequence>
<dbReference type="AlphaFoldDB" id="A0A1M5LZ75"/>
<dbReference type="OrthoDB" id="9824009at2"/>
<protein>
    <submittedName>
        <fullName evidence="2">Uncharacterized protein</fullName>
    </submittedName>
</protein>
<proteinExistence type="predicted"/>